<keyword evidence="5 6" id="KW-0472">Membrane</keyword>
<feature type="transmembrane region" description="Helical" evidence="6">
    <location>
        <begin position="12"/>
        <end position="36"/>
    </location>
</feature>
<evidence type="ECO:0000313" key="7">
    <source>
        <dbReference type="EMBL" id="KAI1702460.1"/>
    </source>
</evidence>
<dbReference type="GO" id="GO:0007606">
    <property type="term" value="P:sensory perception of chemical stimulus"/>
    <property type="evidence" value="ECO:0007669"/>
    <property type="project" value="UniProtKB-UniRule"/>
</dbReference>
<dbReference type="EMBL" id="JAKKPZ010000098">
    <property type="protein sequence ID" value="KAI1702460.1"/>
    <property type="molecule type" value="Genomic_DNA"/>
</dbReference>
<gene>
    <name evidence="7" type="ORF">DdX_15471</name>
</gene>
<comment type="caution">
    <text evidence="7">The sequence shown here is derived from an EMBL/GenBank/DDBJ whole genome shotgun (WGS) entry which is preliminary data.</text>
</comment>
<dbReference type="GO" id="GO:0004888">
    <property type="term" value="F:transmembrane signaling receptor activity"/>
    <property type="evidence" value="ECO:0007669"/>
    <property type="project" value="InterPro"/>
</dbReference>
<keyword evidence="3 6" id="KW-0812">Transmembrane</keyword>
<evidence type="ECO:0000256" key="1">
    <source>
        <dbReference type="ARBA" id="ARBA00004141"/>
    </source>
</evidence>
<keyword evidence="4 6" id="KW-1133">Transmembrane helix</keyword>
<evidence type="ECO:0000256" key="6">
    <source>
        <dbReference type="RuleBase" id="RU280813"/>
    </source>
</evidence>
<proteinExistence type="inferred from homology"/>
<comment type="caution">
    <text evidence="6">Lacks conserved residue(s) required for the propagation of feature annotation.</text>
</comment>
<evidence type="ECO:0000256" key="5">
    <source>
        <dbReference type="ARBA" id="ARBA00023136"/>
    </source>
</evidence>
<accession>A0AAD4R0T2</accession>
<dbReference type="PANTHER" id="PTHR31552:SF8">
    <property type="entry name" value="SERPENTINE RECEPTOR CLASS GAMMA"/>
    <property type="match status" value="1"/>
</dbReference>
<protein>
    <recommendedName>
        <fullName evidence="6">Serpentine receptor class gamma</fullName>
    </recommendedName>
</protein>
<feature type="transmembrane region" description="Helical" evidence="6">
    <location>
        <begin position="48"/>
        <end position="67"/>
    </location>
</feature>
<dbReference type="InterPro" id="IPR000609">
    <property type="entry name" value="7TM_GPCR_serpentine_rcpt_Srg"/>
</dbReference>
<feature type="transmembrane region" description="Helical" evidence="6">
    <location>
        <begin position="178"/>
        <end position="205"/>
    </location>
</feature>
<evidence type="ECO:0000256" key="2">
    <source>
        <dbReference type="ARBA" id="ARBA00005692"/>
    </source>
</evidence>
<organism evidence="7 8">
    <name type="scientific">Ditylenchus destructor</name>
    <dbReference type="NCBI Taxonomy" id="166010"/>
    <lineage>
        <taxon>Eukaryota</taxon>
        <taxon>Metazoa</taxon>
        <taxon>Ecdysozoa</taxon>
        <taxon>Nematoda</taxon>
        <taxon>Chromadorea</taxon>
        <taxon>Rhabditida</taxon>
        <taxon>Tylenchina</taxon>
        <taxon>Tylenchomorpha</taxon>
        <taxon>Sphaerularioidea</taxon>
        <taxon>Anguinidae</taxon>
        <taxon>Anguininae</taxon>
        <taxon>Ditylenchus</taxon>
    </lineage>
</organism>
<keyword evidence="8" id="KW-1185">Reference proteome</keyword>
<feature type="transmembrane region" description="Helical" evidence="6">
    <location>
        <begin position="132"/>
        <end position="153"/>
    </location>
</feature>
<evidence type="ECO:0000256" key="4">
    <source>
        <dbReference type="ARBA" id="ARBA00022989"/>
    </source>
</evidence>
<comment type="subcellular location">
    <subcellularLocation>
        <location evidence="1">Membrane</location>
        <topology evidence="1">Multi-pass membrane protein</topology>
    </subcellularLocation>
</comment>
<dbReference type="Pfam" id="PF02118">
    <property type="entry name" value="Srg"/>
    <property type="match status" value="1"/>
</dbReference>
<feature type="transmembrane region" description="Helical" evidence="6">
    <location>
        <begin position="73"/>
        <end position="96"/>
    </location>
</feature>
<name>A0AAD4R0T2_9BILA</name>
<evidence type="ECO:0000313" key="8">
    <source>
        <dbReference type="Proteomes" id="UP001201812"/>
    </source>
</evidence>
<comment type="similarity">
    <text evidence="2 6">Belongs to the nematode receptor-like protein srg family.</text>
</comment>
<evidence type="ECO:0000256" key="3">
    <source>
        <dbReference type="ARBA" id="ARBA00022692"/>
    </source>
</evidence>
<sequence>MGAALSQASYQPFIFSLIVGIPSLILYILEVLIIFVNASHFGSAFFRIFIARFITNFIYYFCSYFFIRFGRIGLFFDFFTTIPTILLAFFHFFHFYTVHSDNLSTLFILLNRLTLLVYPIKHAKLPSAYLAAWSSALFAVFCGMLNFLIVFLYRRATAAQIASTGTTRLVDQKVELRLTIYAIVTFAAQFFMALYNAFIYVSSWINPDPIANANLYLTLSNQFCWIYDVTNIVLPAWFLLWASSQIRELIFSLLLPRSWQTQTALFTERRTVPSIKLSRIVGSSSTQ</sequence>
<reference evidence="7" key="1">
    <citation type="submission" date="2022-01" db="EMBL/GenBank/DDBJ databases">
        <title>Genome Sequence Resource for Two Populations of Ditylenchus destructor, the Migratory Endoparasitic Phytonematode.</title>
        <authorList>
            <person name="Zhang H."/>
            <person name="Lin R."/>
            <person name="Xie B."/>
        </authorList>
    </citation>
    <scope>NUCLEOTIDE SEQUENCE</scope>
    <source>
        <strain evidence="7">BazhouSP</strain>
    </source>
</reference>
<feature type="transmembrane region" description="Helical" evidence="6">
    <location>
        <begin position="225"/>
        <end position="242"/>
    </location>
</feature>
<dbReference type="AlphaFoldDB" id="A0AAD4R0T2"/>
<dbReference type="Proteomes" id="UP001201812">
    <property type="component" value="Unassembled WGS sequence"/>
</dbReference>
<dbReference type="PANTHER" id="PTHR31552">
    <property type="entry name" value="SERPENTINE RECEPTOR CLASS GAMMA"/>
    <property type="match status" value="1"/>
</dbReference>
<dbReference type="GO" id="GO:0016020">
    <property type="term" value="C:membrane"/>
    <property type="evidence" value="ECO:0007669"/>
    <property type="project" value="UniProtKB-SubCell"/>
</dbReference>